<keyword evidence="2" id="KW-0964">Secreted</keyword>
<dbReference type="InterPro" id="IPR029277">
    <property type="entry name" value="SVWC_dom"/>
</dbReference>
<dbReference type="SMART" id="SM01318">
    <property type="entry name" value="SVWC"/>
    <property type="match status" value="1"/>
</dbReference>
<feature type="domain" description="Single" evidence="3">
    <location>
        <begin position="55"/>
        <end position="117"/>
    </location>
</feature>
<protein>
    <recommendedName>
        <fullName evidence="3">Single domain-containing protein</fullName>
    </recommendedName>
</protein>
<evidence type="ECO:0000256" key="2">
    <source>
        <dbReference type="ARBA" id="ARBA00022525"/>
    </source>
</evidence>
<evidence type="ECO:0000313" key="5">
    <source>
        <dbReference type="Proteomes" id="UP001154078"/>
    </source>
</evidence>
<name>A0A9P0B8A7_BRAAE</name>
<proteinExistence type="predicted"/>
<dbReference type="AlphaFoldDB" id="A0A9P0B8A7"/>
<comment type="subcellular location">
    <subcellularLocation>
        <location evidence="1">Secreted</location>
    </subcellularLocation>
</comment>
<accession>A0A9P0B8A7</accession>
<dbReference type="GO" id="GO:0005576">
    <property type="term" value="C:extracellular region"/>
    <property type="evidence" value="ECO:0007669"/>
    <property type="project" value="UniProtKB-SubCell"/>
</dbReference>
<organism evidence="4 5">
    <name type="scientific">Brassicogethes aeneus</name>
    <name type="common">Rape pollen beetle</name>
    <name type="synonym">Meligethes aeneus</name>
    <dbReference type="NCBI Taxonomy" id="1431903"/>
    <lineage>
        <taxon>Eukaryota</taxon>
        <taxon>Metazoa</taxon>
        <taxon>Ecdysozoa</taxon>
        <taxon>Arthropoda</taxon>
        <taxon>Hexapoda</taxon>
        <taxon>Insecta</taxon>
        <taxon>Pterygota</taxon>
        <taxon>Neoptera</taxon>
        <taxon>Endopterygota</taxon>
        <taxon>Coleoptera</taxon>
        <taxon>Polyphaga</taxon>
        <taxon>Cucujiformia</taxon>
        <taxon>Nitidulidae</taxon>
        <taxon>Meligethinae</taxon>
        <taxon>Brassicogethes</taxon>
    </lineage>
</organism>
<reference evidence="4" key="1">
    <citation type="submission" date="2021-12" db="EMBL/GenBank/DDBJ databases">
        <authorList>
            <person name="King R."/>
        </authorList>
    </citation>
    <scope>NUCLEOTIDE SEQUENCE</scope>
</reference>
<dbReference type="Pfam" id="PF15430">
    <property type="entry name" value="SVWC"/>
    <property type="match status" value="1"/>
</dbReference>
<evidence type="ECO:0000256" key="1">
    <source>
        <dbReference type="ARBA" id="ARBA00004613"/>
    </source>
</evidence>
<dbReference type="Proteomes" id="UP001154078">
    <property type="component" value="Chromosome 5"/>
</dbReference>
<dbReference type="OrthoDB" id="6756588at2759"/>
<evidence type="ECO:0000313" key="4">
    <source>
        <dbReference type="EMBL" id="CAH0557771.1"/>
    </source>
</evidence>
<keyword evidence="5" id="KW-1185">Reference proteome</keyword>
<evidence type="ECO:0000259" key="3">
    <source>
        <dbReference type="SMART" id="SM01318"/>
    </source>
</evidence>
<gene>
    <name evidence="4" type="ORF">MELIAE_LOCUS8406</name>
</gene>
<sequence length="117" mass="12780">MLKNQYCSLLLTIKTNCKMKFVIFTFVCLCVIVQDSFGALSQIPPDKTPGHPGFCNSKETGPIKRGGAKQLPNCVVAWCNYDASITLASCGVVSFEGCKKVQDFTKPYPDCCPKAEC</sequence>
<dbReference type="EMBL" id="OV121136">
    <property type="protein sequence ID" value="CAH0557771.1"/>
    <property type="molecule type" value="Genomic_DNA"/>
</dbReference>